<sequence length="131" mass="14252">MTTARVLIDLQEGVIELEGPVEFVEKHMGRFLLDDAVTAEPLPGRKAGRPAKTATAGRKKKKDTCGEVIDSLYDSGFFKRARGFGVIKQQVLKTAPECSDNLIRKTVKEAVAGGKLTQSGIGRGMKYTRAQ</sequence>
<proteinExistence type="predicted"/>
<protein>
    <submittedName>
        <fullName evidence="2">Uncharacterized protein</fullName>
    </submittedName>
</protein>
<accession>A0ABZ2J289</accession>
<evidence type="ECO:0000256" key="1">
    <source>
        <dbReference type="SAM" id="MobiDB-lite"/>
    </source>
</evidence>
<dbReference type="RefSeq" id="WP_338737050.1">
    <property type="nucleotide sequence ID" value="NZ_CP146612.1"/>
</dbReference>
<evidence type="ECO:0000313" key="2">
    <source>
        <dbReference type="EMBL" id="WWX24921.1"/>
    </source>
</evidence>
<reference evidence="2 3" key="1">
    <citation type="submission" date="2024-03" db="EMBL/GenBank/DDBJ databases">
        <title>A Dehalogenimonas Isolated from Estuarine Sediments Dihaloeliminates Chlorinated Alkanes.</title>
        <authorList>
            <person name="Yang Y."/>
            <person name="Wang H."/>
        </authorList>
    </citation>
    <scope>NUCLEOTIDE SEQUENCE [LARGE SCALE GENOMIC DNA]</scope>
    <source>
        <strain evidence="2 3">W</strain>
    </source>
</reference>
<evidence type="ECO:0000313" key="3">
    <source>
        <dbReference type="Proteomes" id="UP001375370"/>
    </source>
</evidence>
<name>A0ABZ2J289_9CHLR</name>
<dbReference type="EMBL" id="CP146612">
    <property type="protein sequence ID" value="WWX24921.1"/>
    <property type="molecule type" value="Genomic_DNA"/>
</dbReference>
<keyword evidence="3" id="KW-1185">Reference proteome</keyword>
<organism evidence="2 3">
    <name type="scientific">Candidatus Dehalogenimonas loeffleri</name>
    <dbReference type="NCBI Taxonomy" id="3127115"/>
    <lineage>
        <taxon>Bacteria</taxon>
        <taxon>Bacillati</taxon>
        <taxon>Chloroflexota</taxon>
        <taxon>Dehalococcoidia</taxon>
        <taxon>Dehalococcoidales</taxon>
        <taxon>Dehalococcoidaceae</taxon>
        <taxon>Dehalogenimonas</taxon>
    </lineage>
</organism>
<feature type="region of interest" description="Disordered" evidence="1">
    <location>
        <begin position="42"/>
        <end position="61"/>
    </location>
</feature>
<dbReference type="Proteomes" id="UP001375370">
    <property type="component" value="Chromosome"/>
</dbReference>
<gene>
    <name evidence="2" type="ORF">V8247_06575</name>
</gene>